<name>A0A917BBZ2_9MICO</name>
<dbReference type="PANTHER" id="PTHR42889:SF1">
    <property type="entry name" value="BLR3681 PROTEIN"/>
    <property type="match status" value="1"/>
</dbReference>
<evidence type="ECO:0000313" key="3">
    <source>
        <dbReference type="Proteomes" id="UP000598775"/>
    </source>
</evidence>
<evidence type="ECO:0000259" key="1">
    <source>
        <dbReference type="Pfam" id="PF04909"/>
    </source>
</evidence>
<dbReference type="RefSeq" id="WP_188679951.1">
    <property type="nucleotide sequence ID" value="NZ_BMGP01000006.1"/>
</dbReference>
<feature type="domain" description="Amidohydrolase-related" evidence="1">
    <location>
        <begin position="99"/>
        <end position="317"/>
    </location>
</feature>
<dbReference type="InterPro" id="IPR006680">
    <property type="entry name" value="Amidohydro-rel"/>
</dbReference>
<dbReference type="Gene3D" id="3.20.20.140">
    <property type="entry name" value="Metal-dependent hydrolases"/>
    <property type="match status" value="1"/>
</dbReference>
<evidence type="ECO:0000313" key="2">
    <source>
        <dbReference type="EMBL" id="GGF36244.1"/>
    </source>
</evidence>
<protein>
    <submittedName>
        <fullName evidence="2">Amidohydrolase</fullName>
    </submittedName>
</protein>
<organism evidence="2 3">
    <name type="scientific">Subtercola lobariae</name>
    <dbReference type="NCBI Taxonomy" id="1588641"/>
    <lineage>
        <taxon>Bacteria</taxon>
        <taxon>Bacillati</taxon>
        <taxon>Actinomycetota</taxon>
        <taxon>Actinomycetes</taxon>
        <taxon>Micrococcales</taxon>
        <taxon>Microbacteriaceae</taxon>
        <taxon>Subtercola</taxon>
    </lineage>
</organism>
<dbReference type="EMBL" id="BMGP01000006">
    <property type="protein sequence ID" value="GGF36244.1"/>
    <property type="molecule type" value="Genomic_DNA"/>
</dbReference>
<keyword evidence="3" id="KW-1185">Reference proteome</keyword>
<dbReference type="PANTHER" id="PTHR42889">
    <property type="entry name" value="BLR3681 PROTEIN"/>
    <property type="match status" value="1"/>
</dbReference>
<dbReference type="Proteomes" id="UP000598775">
    <property type="component" value="Unassembled WGS sequence"/>
</dbReference>
<proteinExistence type="predicted"/>
<dbReference type="AlphaFoldDB" id="A0A917BBZ2"/>
<dbReference type="GO" id="GO:0016787">
    <property type="term" value="F:hydrolase activity"/>
    <property type="evidence" value="ECO:0007669"/>
    <property type="project" value="InterPro"/>
</dbReference>
<reference evidence="2 3" key="1">
    <citation type="journal article" date="2014" name="Int. J. Syst. Evol. Microbiol.">
        <title>Complete genome sequence of Corynebacterium casei LMG S-19264T (=DSM 44701T), isolated from a smear-ripened cheese.</title>
        <authorList>
            <consortium name="US DOE Joint Genome Institute (JGI-PGF)"/>
            <person name="Walter F."/>
            <person name="Albersmeier A."/>
            <person name="Kalinowski J."/>
            <person name="Ruckert C."/>
        </authorList>
    </citation>
    <scope>NUCLEOTIDE SEQUENCE [LARGE SCALE GENOMIC DNA]</scope>
    <source>
        <strain evidence="2 3">CGMCC 1.12976</strain>
    </source>
</reference>
<dbReference type="Pfam" id="PF04909">
    <property type="entry name" value="Amidohydro_2"/>
    <property type="match status" value="1"/>
</dbReference>
<sequence>MNDGMFIFDCVVHTQDFTDRQIAPGTDGKNVVAHRQNQQSFNRLMASKGGPADKPDFYNPVDPDWARAQLFERSQTDIAMVQTVPLFGPWKDSLGPAQLCYDLAQRDPERLIFCGGVDPSWQGLEFALDEMERQVVEWGAKSFKFYGYQDRDHHWRADDPELAYPLYEKALELGIKLVQFHKGYPLGMHPVEAFRPNDLQMAAYDFPELNFGIHHMGDPYVDETISIAGRFPNIHLMLPLWFNQYFLQPYPMLHRIGQALLSVGPDRLAYGSEGFIWPDVQAYITMWANLEMPDELQDRYGYPELTREIKEKIFGLNFAAALGYEIPEQYRGGDRA</sequence>
<accession>A0A917BBZ2</accession>
<dbReference type="SUPFAM" id="SSF51556">
    <property type="entry name" value="Metallo-dependent hydrolases"/>
    <property type="match status" value="1"/>
</dbReference>
<dbReference type="InterPro" id="IPR032466">
    <property type="entry name" value="Metal_Hydrolase"/>
</dbReference>
<gene>
    <name evidence="2" type="ORF">GCM10011399_31440</name>
</gene>
<comment type="caution">
    <text evidence="2">The sequence shown here is derived from an EMBL/GenBank/DDBJ whole genome shotgun (WGS) entry which is preliminary data.</text>
</comment>